<evidence type="ECO:0000313" key="5">
    <source>
        <dbReference type="EMBL" id="ADU27397.1"/>
    </source>
</evidence>
<dbReference type="GO" id="GO:0003700">
    <property type="term" value="F:DNA-binding transcription factor activity"/>
    <property type="evidence" value="ECO:0007669"/>
    <property type="project" value="InterPro"/>
</dbReference>
<evidence type="ECO:0000256" key="3">
    <source>
        <dbReference type="ARBA" id="ARBA00023163"/>
    </source>
</evidence>
<reference evidence="5 6" key="1">
    <citation type="submission" date="2010-12" db="EMBL/GenBank/DDBJ databases">
        <title>Complete sequence of Ethanoligenens harbinense YUAN-3.</title>
        <authorList>
            <person name="Lucas S."/>
            <person name="Copeland A."/>
            <person name="Lapidus A."/>
            <person name="Cheng J.-F."/>
            <person name="Bruce D."/>
            <person name="Goodwin L."/>
            <person name="Pitluck S."/>
            <person name="Chertkov O."/>
            <person name="Misra M."/>
            <person name="Detter J.C."/>
            <person name="Han C."/>
            <person name="Tapia R."/>
            <person name="Land M."/>
            <person name="Hauser L."/>
            <person name="Jeffries C."/>
            <person name="Kyrpides N."/>
            <person name="Ivanova N."/>
            <person name="Mikhailova N."/>
            <person name="Wang A."/>
            <person name="Mouttaki H."/>
            <person name="He Z."/>
            <person name="Zhou J."/>
            <person name="Hemme C.L."/>
            <person name="Woyke T."/>
        </authorList>
    </citation>
    <scope>NUCLEOTIDE SEQUENCE [LARGE SCALE GENOMIC DNA]</scope>
    <source>
        <strain evidence="6">DSM 18485 / JCM 12961 / CGMCC 1.5033 / YUAN-3</strain>
    </source>
</reference>
<name>E6UA36_ETHHY</name>
<dbReference type="AlphaFoldDB" id="E6UA36"/>
<dbReference type="Proteomes" id="UP000001551">
    <property type="component" value="Chromosome"/>
</dbReference>
<dbReference type="EMBL" id="CP002400">
    <property type="protein sequence ID" value="ADU27397.1"/>
    <property type="molecule type" value="Genomic_DNA"/>
</dbReference>
<feature type="domain" description="HTH gntR-type" evidence="4">
    <location>
        <begin position="16"/>
        <end position="84"/>
    </location>
</feature>
<keyword evidence="3" id="KW-0804">Transcription</keyword>
<evidence type="ECO:0000259" key="4">
    <source>
        <dbReference type="PROSITE" id="PS50949"/>
    </source>
</evidence>
<dbReference type="InterPro" id="IPR036390">
    <property type="entry name" value="WH_DNA-bd_sf"/>
</dbReference>
<protein>
    <submittedName>
        <fullName evidence="5">Transcriptional regulator, GntR family</fullName>
    </submittedName>
</protein>
<dbReference type="PANTHER" id="PTHR38445:SF9">
    <property type="entry name" value="HTH-TYPE TRANSCRIPTIONAL REPRESSOR YTRA"/>
    <property type="match status" value="1"/>
</dbReference>
<dbReference type="RefSeq" id="WP_013485748.1">
    <property type="nucleotide sequence ID" value="NC_014828.1"/>
</dbReference>
<accession>E6UA36</accession>
<dbReference type="GO" id="GO:0003677">
    <property type="term" value="F:DNA binding"/>
    <property type="evidence" value="ECO:0007669"/>
    <property type="project" value="UniProtKB-KW"/>
</dbReference>
<dbReference type="KEGG" id="eha:Ethha_1875"/>
<evidence type="ECO:0000256" key="2">
    <source>
        <dbReference type="ARBA" id="ARBA00023125"/>
    </source>
</evidence>
<dbReference type="STRING" id="663278.Ethha_1875"/>
<sequence length="148" mass="17642">MEDICEAFHIDKKLSVPLFKQIIVQIEHFILLDIWKTDTVLPSLRTLASHLNINVNTVQKSYTILKDQNIIYVYHSEKWLISENAKHILQLEYEKRLDELYEIAFELYLMHVDQAEVIFRIRQAYFDVETYKKHLMEKCGSTYLSSTT</sequence>
<dbReference type="eggNOG" id="COG1725">
    <property type="taxonomic scope" value="Bacteria"/>
</dbReference>
<evidence type="ECO:0000256" key="1">
    <source>
        <dbReference type="ARBA" id="ARBA00023015"/>
    </source>
</evidence>
<dbReference type="HOGENOM" id="CLU_017584_10_2_9"/>
<evidence type="ECO:0000313" key="6">
    <source>
        <dbReference type="Proteomes" id="UP000001551"/>
    </source>
</evidence>
<dbReference type="SUPFAM" id="SSF46785">
    <property type="entry name" value="Winged helix' DNA-binding domain"/>
    <property type="match status" value="1"/>
</dbReference>
<dbReference type="Gene3D" id="1.10.10.10">
    <property type="entry name" value="Winged helix-like DNA-binding domain superfamily/Winged helix DNA-binding domain"/>
    <property type="match status" value="1"/>
</dbReference>
<dbReference type="PANTHER" id="PTHR38445">
    <property type="entry name" value="HTH-TYPE TRANSCRIPTIONAL REPRESSOR YTRA"/>
    <property type="match status" value="1"/>
</dbReference>
<dbReference type="InterPro" id="IPR000524">
    <property type="entry name" value="Tscrpt_reg_HTH_GntR"/>
</dbReference>
<organism evidence="5 6">
    <name type="scientific">Ethanoligenens harbinense (strain DSM 18485 / JCM 12961 / CGMCC 1.5033 / YUAN-3)</name>
    <dbReference type="NCBI Taxonomy" id="663278"/>
    <lineage>
        <taxon>Bacteria</taxon>
        <taxon>Bacillati</taxon>
        <taxon>Bacillota</taxon>
        <taxon>Clostridia</taxon>
        <taxon>Eubacteriales</taxon>
        <taxon>Oscillospiraceae</taxon>
        <taxon>Ethanoligenens</taxon>
    </lineage>
</organism>
<keyword evidence="6" id="KW-1185">Reference proteome</keyword>
<keyword evidence="1" id="KW-0805">Transcription regulation</keyword>
<proteinExistence type="predicted"/>
<keyword evidence="2" id="KW-0238">DNA-binding</keyword>
<dbReference type="InterPro" id="IPR036388">
    <property type="entry name" value="WH-like_DNA-bd_sf"/>
</dbReference>
<gene>
    <name evidence="5" type="ordered locus">Ethha_1875</name>
</gene>
<dbReference type="PROSITE" id="PS50949">
    <property type="entry name" value="HTH_GNTR"/>
    <property type="match status" value="1"/>
</dbReference>